<keyword evidence="7 10" id="KW-0653">Protein transport</keyword>
<accession>A0A222FKI7</accession>
<dbReference type="OrthoDB" id="1628901at2"/>
<comment type="function">
    <text evidence="10">Interacts with outer membrane receptor proteins that carry out high-affinity binding and energy dependent uptake into the periplasmic space of specific substrates. It could act to transduce energy from the cytoplasmic membrane to specific energy-requiring processes in the outer membrane, resulting in the release into the periplasm of ligands bound by these outer membrane proteins.</text>
</comment>
<dbReference type="SUPFAM" id="SSF74653">
    <property type="entry name" value="TolA/TonB C-terminal domain"/>
    <property type="match status" value="1"/>
</dbReference>
<gene>
    <name evidence="13" type="ORF">CHH28_11645</name>
</gene>
<evidence type="ECO:0000256" key="8">
    <source>
        <dbReference type="ARBA" id="ARBA00022989"/>
    </source>
</evidence>
<evidence type="ECO:0000259" key="12">
    <source>
        <dbReference type="PROSITE" id="PS52015"/>
    </source>
</evidence>
<evidence type="ECO:0000256" key="4">
    <source>
        <dbReference type="ARBA" id="ARBA00022475"/>
    </source>
</evidence>
<evidence type="ECO:0000313" key="13">
    <source>
        <dbReference type="EMBL" id="ASP39290.1"/>
    </source>
</evidence>
<dbReference type="PANTHER" id="PTHR33446:SF14">
    <property type="entry name" value="PROTEIN TONB"/>
    <property type="match status" value="1"/>
</dbReference>
<evidence type="ECO:0000256" key="5">
    <source>
        <dbReference type="ARBA" id="ARBA00022519"/>
    </source>
</evidence>
<dbReference type="PANTHER" id="PTHR33446">
    <property type="entry name" value="PROTEIN TONB-RELATED"/>
    <property type="match status" value="1"/>
</dbReference>
<dbReference type="GO" id="GO:0030288">
    <property type="term" value="C:outer membrane-bounded periplasmic space"/>
    <property type="evidence" value="ECO:0007669"/>
    <property type="project" value="InterPro"/>
</dbReference>
<sequence>MQSAFVRFGASLAIAAVATFAVFWVMQSLISSGGSVLNEQDYGRIESFVMQKPDDEVQTKERKPKKPPTPPQEPPKPDMPKPDLAKASTDGFDVGGFDIGADLNVDAGLGGVNTSDGEYLPIVKVAPNYPRRAAQRGIEGYVVVEFTVTKLGTVSNPRVIEAEPKGIFDRAALKAAAKFKYKPKVVDGQPIEVPGVRNIIRFELDKG</sequence>
<evidence type="ECO:0000256" key="11">
    <source>
        <dbReference type="SAM" id="MobiDB-lite"/>
    </source>
</evidence>
<feature type="compositionally biased region" description="Basic and acidic residues" evidence="11">
    <location>
        <begin position="75"/>
        <end position="84"/>
    </location>
</feature>
<feature type="domain" description="TonB C-terminal" evidence="12">
    <location>
        <begin position="114"/>
        <end position="207"/>
    </location>
</feature>
<dbReference type="InterPro" id="IPR003538">
    <property type="entry name" value="TonB"/>
</dbReference>
<evidence type="ECO:0000256" key="3">
    <source>
        <dbReference type="ARBA" id="ARBA00022448"/>
    </source>
</evidence>
<reference evidence="13 14" key="1">
    <citation type="submission" date="2017-07" db="EMBL/GenBank/DDBJ databases">
        <title>Annotated genome sequence of Bacterioplanes sanyensis isolated from Red Sea.</title>
        <authorList>
            <person name="Rehman Z.U."/>
        </authorList>
    </citation>
    <scope>NUCLEOTIDE SEQUENCE [LARGE SCALE GENOMIC DNA]</scope>
    <source>
        <strain evidence="13 14">NV9</strain>
    </source>
</reference>
<dbReference type="PRINTS" id="PR01374">
    <property type="entry name" value="TONBPROTEIN"/>
</dbReference>
<dbReference type="InterPro" id="IPR006260">
    <property type="entry name" value="TonB/TolA_C"/>
</dbReference>
<dbReference type="Pfam" id="PF03544">
    <property type="entry name" value="TonB_C"/>
    <property type="match status" value="1"/>
</dbReference>
<keyword evidence="9 10" id="KW-0472">Membrane</keyword>
<dbReference type="GO" id="GO:0031992">
    <property type="term" value="F:energy transducer activity"/>
    <property type="evidence" value="ECO:0007669"/>
    <property type="project" value="InterPro"/>
</dbReference>
<dbReference type="GO" id="GO:0015031">
    <property type="term" value="P:protein transport"/>
    <property type="evidence" value="ECO:0007669"/>
    <property type="project" value="UniProtKB-UniRule"/>
</dbReference>
<dbReference type="GO" id="GO:0005886">
    <property type="term" value="C:plasma membrane"/>
    <property type="evidence" value="ECO:0007669"/>
    <property type="project" value="UniProtKB-SubCell"/>
</dbReference>
<dbReference type="RefSeq" id="WP_094060470.1">
    <property type="nucleotide sequence ID" value="NZ_CP022530.1"/>
</dbReference>
<dbReference type="InterPro" id="IPR037682">
    <property type="entry name" value="TonB_C"/>
</dbReference>
<dbReference type="AlphaFoldDB" id="A0A222FKI7"/>
<keyword evidence="10" id="KW-0735">Signal-anchor</keyword>
<keyword evidence="4 10" id="KW-1003">Cell membrane</keyword>
<feature type="compositionally biased region" description="Basic and acidic residues" evidence="11">
    <location>
        <begin position="52"/>
        <end position="61"/>
    </location>
</feature>
<evidence type="ECO:0000256" key="6">
    <source>
        <dbReference type="ARBA" id="ARBA00022692"/>
    </source>
</evidence>
<dbReference type="KEGG" id="bsan:CHH28_11645"/>
<evidence type="ECO:0000313" key="14">
    <source>
        <dbReference type="Proteomes" id="UP000202440"/>
    </source>
</evidence>
<organism evidence="13 14">
    <name type="scientific">Bacterioplanes sanyensis</name>
    <dbReference type="NCBI Taxonomy" id="1249553"/>
    <lineage>
        <taxon>Bacteria</taxon>
        <taxon>Pseudomonadati</taxon>
        <taxon>Pseudomonadota</taxon>
        <taxon>Gammaproteobacteria</taxon>
        <taxon>Oceanospirillales</taxon>
        <taxon>Oceanospirillaceae</taxon>
        <taxon>Bacterioplanes</taxon>
    </lineage>
</organism>
<evidence type="ECO:0000256" key="2">
    <source>
        <dbReference type="ARBA" id="ARBA00006555"/>
    </source>
</evidence>
<keyword evidence="14" id="KW-1185">Reference proteome</keyword>
<dbReference type="GO" id="GO:0055085">
    <property type="term" value="P:transmembrane transport"/>
    <property type="evidence" value="ECO:0007669"/>
    <property type="project" value="InterPro"/>
</dbReference>
<dbReference type="Gene3D" id="3.30.1150.10">
    <property type="match status" value="1"/>
</dbReference>
<feature type="transmembrane region" description="Helical" evidence="10">
    <location>
        <begin position="6"/>
        <end position="26"/>
    </location>
</feature>
<dbReference type="NCBIfam" id="TIGR01352">
    <property type="entry name" value="tonB_Cterm"/>
    <property type="match status" value="1"/>
</dbReference>
<evidence type="ECO:0000256" key="7">
    <source>
        <dbReference type="ARBA" id="ARBA00022927"/>
    </source>
</evidence>
<comment type="similarity">
    <text evidence="2 10">Belongs to the TonB family.</text>
</comment>
<keyword evidence="6 10" id="KW-0812">Transmembrane</keyword>
<comment type="subcellular location">
    <subcellularLocation>
        <location evidence="1 10">Cell inner membrane</location>
        <topology evidence="1 10">Single-pass membrane protein</topology>
        <orientation evidence="1 10">Periplasmic side</orientation>
    </subcellularLocation>
</comment>
<evidence type="ECO:0000256" key="10">
    <source>
        <dbReference type="RuleBase" id="RU362123"/>
    </source>
</evidence>
<keyword evidence="8 10" id="KW-1133">Transmembrane helix</keyword>
<name>A0A222FKI7_9GAMM</name>
<proteinExistence type="inferred from homology"/>
<dbReference type="GO" id="GO:0015891">
    <property type="term" value="P:siderophore transport"/>
    <property type="evidence" value="ECO:0007669"/>
    <property type="project" value="InterPro"/>
</dbReference>
<evidence type="ECO:0000256" key="1">
    <source>
        <dbReference type="ARBA" id="ARBA00004383"/>
    </source>
</evidence>
<keyword evidence="3 10" id="KW-0813">Transport</keyword>
<dbReference type="InterPro" id="IPR051045">
    <property type="entry name" value="TonB-dependent_transducer"/>
</dbReference>
<keyword evidence="5 10" id="KW-0997">Cell inner membrane</keyword>
<dbReference type="PROSITE" id="PS52015">
    <property type="entry name" value="TONB_CTD"/>
    <property type="match status" value="1"/>
</dbReference>
<evidence type="ECO:0000256" key="9">
    <source>
        <dbReference type="ARBA" id="ARBA00023136"/>
    </source>
</evidence>
<dbReference type="Proteomes" id="UP000202440">
    <property type="component" value="Chromosome"/>
</dbReference>
<protein>
    <recommendedName>
        <fullName evidence="10">Protein TonB</fullName>
    </recommendedName>
</protein>
<feature type="region of interest" description="Disordered" evidence="11">
    <location>
        <begin position="49"/>
        <end position="87"/>
    </location>
</feature>
<dbReference type="EMBL" id="CP022530">
    <property type="protein sequence ID" value="ASP39290.1"/>
    <property type="molecule type" value="Genomic_DNA"/>
</dbReference>